<evidence type="ECO:0008006" key="4">
    <source>
        <dbReference type="Google" id="ProtNLM"/>
    </source>
</evidence>
<organism evidence="2 3">
    <name type="scientific">Terriglobus albidus</name>
    <dbReference type="NCBI Taxonomy" id="1592106"/>
    <lineage>
        <taxon>Bacteria</taxon>
        <taxon>Pseudomonadati</taxon>
        <taxon>Acidobacteriota</taxon>
        <taxon>Terriglobia</taxon>
        <taxon>Terriglobales</taxon>
        <taxon>Acidobacteriaceae</taxon>
        <taxon>Terriglobus</taxon>
    </lineage>
</organism>
<keyword evidence="3" id="KW-1185">Reference proteome</keyword>
<dbReference type="AlphaFoldDB" id="A0A5B9EEH0"/>
<evidence type="ECO:0000313" key="3">
    <source>
        <dbReference type="Proteomes" id="UP000321820"/>
    </source>
</evidence>
<evidence type="ECO:0000313" key="2">
    <source>
        <dbReference type="EMBL" id="QEE29515.1"/>
    </source>
</evidence>
<gene>
    <name evidence="2" type="ORF">FTW19_16835</name>
</gene>
<keyword evidence="1" id="KW-1133">Transmembrane helix</keyword>
<keyword evidence="1" id="KW-0812">Transmembrane</keyword>
<reference evidence="2 3" key="1">
    <citation type="submission" date="2019-08" db="EMBL/GenBank/DDBJ databases">
        <title>Complete genome sequence of Terriglobus albidus strain ORNL.</title>
        <authorList>
            <person name="Podar M."/>
        </authorList>
    </citation>
    <scope>NUCLEOTIDE SEQUENCE [LARGE SCALE GENOMIC DNA]</scope>
    <source>
        <strain evidence="2 3">ORNL</strain>
    </source>
</reference>
<feature type="transmembrane region" description="Helical" evidence="1">
    <location>
        <begin position="58"/>
        <end position="76"/>
    </location>
</feature>
<accession>A0A5B9EEH0</accession>
<keyword evidence="1" id="KW-0472">Membrane</keyword>
<feature type="transmembrane region" description="Helical" evidence="1">
    <location>
        <begin position="5"/>
        <end position="22"/>
    </location>
</feature>
<sequence length="122" mass="13428">MANVTIRFGVLLILLGVIFFWITGHTAFTALIPAWFGIALAILGMVARTEDAKMRMIVMHIAVTIGLLGFLFPAIRALKAYLSGPILRPLAVREEVLMAVICLIYTLLCVRSFIAARRARVA</sequence>
<protein>
    <recommendedName>
        <fullName evidence="4">Transmembrane protein</fullName>
    </recommendedName>
</protein>
<feature type="transmembrane region" description="Helical" evidence="1">
    <location>
        <begin position="28"/>
        <end position="46"/>
    </location>
</feature>
<dbReference type="Proteomes" id="UP000321820">
    <property type="component" value="Chromosome"/>
</dbReference>
<name>A0A5B9EEH0_9BACT</name>
<feature type="transmembrane region" description="Helical" evidence="1">
    <location>
        <begin position="96"/>
        <end position="116"/>
    </location>
</feature>
<proteinExistence type="predicted"/>
<dbReference type="RefSeq" id="WP_147648707.1">
    <property type="nucleotide sequence ID" value="NZ_CP042806.1"/>
</dbReference>
<evidence type="ECO:0000256" key="1">
    <source>
        <dbReference type="SAM" id="Phobius"/>
    </source>
</evidence>
<dbReference type="OrthoDB" id="5738534at2"/>
<dbReference type="KEGG" id="talb:FTW19_16835"/>
<dbReference type="EMBL" id="CP042806">
    <property type="protein sequence ID" value="QEE29515.1"/>
    <property type="molecule type" value="Genomic_DNA"/>
</dbReference>